<evidence type="ECO:0000259" key="1">
    <source>
        <dbReference type="Pfam" id="PF08501"/>
    </source>
</evidence>
<dbReference type="Pfam" id="PF01487">
    <property type="entry name" value="DHquinase_I"/>
    <property type="match status" value="1"/>
</dbReference>
<organism evidence="2 3">
    <name type="scientific">Olea europaea subsp. europaea</name>
    <dbReference type="NCBI Taxonomy" id="158383"/>
    <lineage>
        <taxon>Eukaryota</taxon>
        <taxon>Viridiplantae</taxon>
        <taxon>Streptophyta</taxon>
        <taxon>Embryophyta</taxon>
        <taxon>Tracheophyta</taxon>
        <taxon>Spermatophyta</taxon>
        <taxon>Magnoliopsida</taxon>
        <taxon>eudicotyledons</taxon>
        <taxon>Gunneridae</taxon>
        <taxon>Pentapetalae</taxon>
        <taxon>asterids</taxon>
        <taxon>lamiids</taxon>
        <taxon>Lamiales</taxon>
        <taxon>Oleaceae</taxon>
        <taxon>Oleeae</taxon>
        <taxon>Olea</taxon>
    </lineage>
</organism>
<dbReference type="InterPro" id="IPR022893">
    <property type="entry name" value="Shikimate_DH_fam"/>
</dbReference>
<dbReference type="GO" id="GO:0003855">
    <property type="term" value="F:3-dehydroquinate dehydratase activity"/>
    <property type="evidence" value="ECO:0007669"/>
    <property type="project" value="InterPro"/>
</dbReference>
<dbReference type="SUPFAM" id="SSF51735">
    <property type="entry name" value="NAD(P)-binding Rossmann-fold domains"/>
    <property type="match status" value="1"/>
</dbReference>
<feature type="domain" description="Shikimate dehydrogenase substrate binding N-terminal" evidence="1">
    <location>
        <begin position="120"/>
        <end position="198"/>
    </location>
</feature>
<dbReference type="PANTHER" id="PTHR21089:SF7">
    <property type="entry name" value="BIFUNCTIONAL 3-DEHYDROQUINATE DEHYDRATASE_SHIKIMATE DEHYDROGENASE, CHLOROPLASTIC-LIKE ISOFORM X1"/>
    <property type="match status" value="1"/>
</dbReference>
<name>A0A8S0THJ1_OLEEU</name>
<dbReference type="Gene3D" id="3.40.50.10860">
    <property type="entry name" value="Leucine Dehydrogenase, chain A, domain 1"/>
    <property type="match status" value="1"/>
</dbReference>
<dbReference type="Gene3D" id="3.20.20.70">
    <property type="entry name" value="Aldolase class I"/>
    <property type="match status" value="1"/>
</dbReference>
<keyword evidence="3" id="KW-1185">Reference proteome</keyword>
<dbReference type="SUPFAM" id="SSF53223">
    <property type="entry name" value="Aminoacid dehydrogenase-like, N-terminal domain"/>
    <property type="match status" value="1"/>
</dbReference>
<reference evidence="2 3" key="1">
    <citation type="submission" date="2019-12" db="EMBL/GenBank/DDBJ databases">
        <authorList>
            <person name="Alioto T."/>
            <person name="Alioto T."/>
            <person name="Gomez Garrido J."/>
        </authorList>
    </citation>
    <scope>NUCLEOTIDE SEQUENCE [LARGE SCALE GENOMIC DNA]</scope>
</reference>
<dbReference type="InterPro" id="IPR013785">
    <property type="entry name" value="Aldolase_TIM"/>
</dbReference>
<proteinExistence type="predicted"/>
<dbReference type="PANTHER" id="PTHR21089">
    <property type="entry name" value="SHIKIMATE DEHYDROGENASE"/>
    <property type="match status" value="1"/>
</dbReference>
<dbReference type="InterPro" id="IPR036291">
    <property type="entry name" value="NAD(P)-bd_dom_sf"/>
</dbReference>
<dbReference type="SUPFAM" id="SSF51569">
    <property type="entry name" value="Aldolase"/>
    <property type="match status" value="1"/>
</dbReference>
<gene>
    <name evidence="2" type="ORF">OLEA9_A097046</name>
</gene>
<dbReference type="Gramene" id="OE9A097046T1">
    <property type="protein sequence ID" value="OE9A097046C1"/>
    <property type="gene ID" value="OE9A097046"/>
</dbReference>
<dbReference type="Proteomes" id="UP000594638">
    <property type="component" value="Unassembled WGS sequence"/>
</dbReference>
<dbReference type="InterPro" id="IPR001381">
    <property type="entry name" value="DHquinase_I"/>
</dbReference>
<dbReference type="EMBL" id="CACTIH010005885">
    <property type="protein sequence ID" value="CAA3002851.1"/>
    <property type="molecule type" value="Genomic_DNA"/>
</dbReference>
<comment type="caution">
    <text evidence="2">The sequence shown here is derived from an EMBL/GenBank/DDBJ whole genome shotgun (WGS) entry which is preliminary data.</text>
</comment>
<dbReference type="InterPro" id="IPR013708">
    <property type="entry name" value="Shikimate_DH-bd_N"/>
</dbReference>
<dbReference type="AlphaFoldDB" id="A0A8S0THJ1"/>
<dbReference type="InterPro" id="IPR046346">
    <property type="entry name" value="Aminoacid_DH-like_N_sf"/>
</dbReference>
<dbReference type="OrthoDB" id="204377at2759"/>
<dbReference type="GO" id="GO:0009423">
    <property type="term" value="P:chorismate biosynthetic process"/>
    <property type="evidence" value="ECO:0007669"/>
    <property type="project" value="TreeGrafter"/>
</dbReference>
<protein>
    <submittedName>
        <fullName evidence="2">Bifunctional 3-dehydroquinate dehydratase shikimate dehydrogenase, chloroplastic-like isoform X1</fullName>
    </submittedName>
</protein>
<dbReference type="Pfam" id="PF08501">
    <property type="entry name" value="Shikimate_dh_N"/>
    <property type="match status" value="1"/>
</dbReference>
<evidence type="ECO:0000313" key="3">
    <source>
        <dbReference type="Proteomes" id="UP000594638"/>
    </source>
</evidence>
<evidence type="ECO:0000313" key="2">
    <source>
        <dbReference type="EMBL" id="CAA3002851.1"/>
    </source>
</evidence>
<dbReference type="GO" id="GO:0004764">
    <property type="term" value="F:shikimate 3-dehydrogenase (NADP+) activity"/>
    <property type="evidence" value="ECO:0007669"/>
    <property type="project" value="InterPro"/>
</dbReference>
<accession>A0A8S0THJ1</accession>
<dbReference type="CDD" id="cd01065">
    <property type="entry name" value="NAD_bind_Shikimate_DH"/>
    <property type="match status" value="1"/>
</dbReference>
<dbReference type="Gene3D" id="3.40.50.720">
    <property type="entry name" value="NAD(P)-binding Rossmann-like Domain"/>
    <property type="match status" value="1"/>
</dbReference>
<dbReference type="GO" id="GO:0019632">
    <property type="term" value="P:shikimate metabolic process"/>
    <property type="evidence" value="ECO:0007669"/>
    <property type="project" value="TreeGrafter"/>
</dbReference>
<sequence>MQGHRFDSVSLRQYDQAISVHNAPETMGHLNGETPTTENLGNLIRDVQSTGADVVKLLVDVSYITDVAPIFHMLTHCQVPLIARAVGDRGLISQHMVHSYQHQKVYKLEQMNSGTKVFGVVSNPVGYSKGPLLHNPAFRHIGYNGIYVPLLVGNIGEFLGVYSCDDFTGFSVGIPHKEAALRYCDEVHHLSIGAVNAIVRRPTDGKLVGHNTDCEACITAIEEAFRERQVANGQESHVSPIAGKLIVLVGASGAEQAIAFGANSREARLIIFNRSFERANALAKAVAGEALPYECFKEFCPEKGMILVSASTVGMEPNVDQSPAPKVALKSYELVFYAVYTPQNTRLLQEAAEFGAVVVSGVDMFIRQAVVRFKLFAGGLEQTTQIPWEPAFSFDSPSDIVPNTFP</sequence>